<organism evidence="1 2">
    <name type="scientific">Leptolyngbya boryana NIES-2135</name>
    <dbReference type="NCBI Taxonomy" id="1973484"/>
    <lineage>
        <taxon>Bacteria</taxon>
        <taxon>Bacillati</taxon>
        <taxon>Cyanobacteriota</taxon>
        <taxon>Cyanophyceae</taxon>
        <taxon>Leptolyngbyales</taxon>
        <taxon>Leptolyngbyaceae</taxon>
        <taxon>Leptolyngbya group</taxon>
        <taxon>Leptolyngbya</taxon>
    </lineage>
</organism>
<name>A0A1Z4JP75_LEPBY</name>
<proteinExistence type="predicted"/>
<dbReference type="Proteomes" id="UP000217895">
    <property type="component" value="Chromosome"/>
</dbReference>
<dbReference type="AlphaFoldDB" id="A0A1Z4JP75"/>
<dbReference type="EMBL" id="AP018203">
    <property type="protein sequence ID" value="BAY58457.1"/>
    <property type="molecule type" value="Genomic_DNA"/>
</dbReference>
<gene>
    <name evidence="1" type="ORF">NIES2135_53300</name>
</gene>
<accession>A0A1Z4JP75</accession>
<evidence type="ECO:0000313" key="1">
    <source>
        <dbReference type="EMBL" id="BAY58457.1"/>
    </source>
</evidence>
<keyword evidence="2" id="KW-1185">Reference proteome</keyword>
<sequence length="114" mass="12409">MSEVRHRTLEDTRVQYRTAAPTVDPEFEGETWFEDAPESGGLPASRCVRVGTETEFIVVAFVPFLYSGDPTGFVTSRCPGDQCIDTVTDMLYYARVGNTTTEWYPIGGGAGGGS</sequence>
<reference evidence="1 2" key="1">
    <citation type="submission" date="2017-06" db="EMBL/GenBank/DDBJ databases">
        <title>Genome sequencing of cyanobaciteial culture collection at National Institute for Environmental Studies (NIES).</title>
        <authorList>
            <person name="Hirose Y."/>
            <person name="Shimura Y."/>
            <person name="Fujisawa T."/>
            <person name="Nakamura Y."/>
            <person name="Kawachi M."/>
        </authorList>
    </citation>
    <scope>NUCLEOTIDE SEQUENCE [LARGE SCALE GENOMIC DNA]</scope>
    <source>
        <strain evidence="1 2">NIES-2135</strain>
    </source>
</reference>
<evidence type="ECO:0000313" key="2">
    <source>
        <dbReference type="Proteomes" id="UP000217895"/>
    </source>
</evidence>
<protein>
    <submittedName>
        <fullName evidence="1">Uncharacterized protein</fullName>
    </submittedName>
</protein>